<dbReference type="OrthoDB" id="461706at2"/>
<keyword evidence="1" id="KW-0472">Membrane</keyword>
<dbReference type="PANTHER" id="PTHR33918:SF2">
    <property type="entry name" value="OS01G0704200 PROTEIN"/>
    <property type="match status" value="1"/>
</dbReference>
<protein>
    <submittedName>
        <fullName evidence="2">Uncharacterized protein</fullName>
    </submittedName>
</protein>
<sequence>MIDYLFWENVLFSLVATVFLLIVDRAWKDLKPFELPLPQPKWFNYWFVPVQIFGLFLPLVALVWWGFVWGYQSVIVALLPYLIILVLQIASEVYTLRKKSSVVWVMVPYVYLPYRFWQLYEALNFLPSNPQLIWVRYLLMINLIVWIANYLLDISQLPRLFRWPSSSV</sequence>
<evidence type="ECO:0000313" key="2">
    <source>
        <dbReference type="EMBL" id="ADN12641.1"/>
    </source>
</evidence>
<keyword evidence="1" id="KW-1133">Transmembrane helix</keyword>
<dbReference type="KEGG" id="cyj:Cyan7822_0605"/>
<evidence type="ECO:0000256" key="1">
    <source>
        <dbReference type="SAM" id="Phobius"/>
    </source>
</evidence>
<keyword evidence="1" id="KW-0812">Transmembrane</keyword>
<gene>
    <name evidence="2" type="ordered locus">Cyan7822_0605</name>
</gene>
<dbReference type="RefSeq" id="WP_013320751.1">
    <property type="nucleotide sequence ID" value="NC_014501.1"/>
</dbReference>
<organism evidence="2 3">
    <name type="scientific">Gloeothece verrucosa (strain PCC 7822)</name>
    <name type="common">Cyanothece sp. (strain PCC 7822)</name>
    <dbReference type="NCBI Taxonomy" id="497965"/>
    <lineage>
        <taxon>Bacteria</taxon>
        <taxon>Bacillati</taxon>
        <taxon>Cyanobacteriota</taxon>
        <taxon>Cyanophyceae</taxon>
        <taxon>Oscillatoriophycideae</taxon>
        <taxon>Chroococcales</taxon>
        <taxon>Aphanothecaceae</taxon>
        <taxon>Gloeothece</taxon>
        <taxon>Gloeothece verrucosa</taxon>
    </lineage>
</organism>
<proteinExistence type="predicted"/>
<dbReference type="Proteomes" id="UP000008206">
    <property type="component" value="Chromosome"/>
</dbReference>
<dbReference type="EMBL" id="CP002198">
    <property type="protein sequence ID" value="ADN12641.1"/>
    <property type="molecule type" value="Genomic_DNA"/>
</dbReference>
<dbReference type="eggNOG" id="ENOG502ZSH7">
    <property type="taxonomic scope" value="Bacteria"/>
</dbReference>
<dbReference type="HOGENOM" id="CLU_1537550_0_0_3"/>
<name>E0U9E9_GLOV7</name>
<feature type="transmembrane region" description="Helical" evidence="1">
    <location>
        <begin position="6"/>
        <end position="23"/>
    </location>
</feature>
<dbReference type="STRING" id="497965.Cyan7822_0605"/>
<keyword evidence="3" id="KW-1185">Reference proteome</keyword>
<dbReference type="PANTHER" id="PTHR33918">
    <property type="entry name" value="OS01G0704200 PROTEIN"/>
    <property type="match status" value="1"/>
</dbReference>
<feature type="transmembrane region" description="Helical" evidence="1">
    <location>
        <begin position="71"/>
        <end position="90"/>
    </location>
</feature>
<reference evidence="3" key="1">
    <citation type="journal article" date="2011" name="MBio">
        <title>Novel metabolic attributes of the genus Cyanothece, comprising a group of unicellular nitrogen-fixing Cyanobacteria.</title>
        <authorList>
            <person name="Bandyopadhyay A."/>
            <person name="Elvitigala T."/>
            <person name="Welsh E."/>
            <person name="Stockel J."/>
            <person name="Liberton M."/>
            <person name="Min H."/>
            <person name="Sherman L.A."/>
            <person name="Pakrasi H.B."/>
        </authorList>
    </citation>
    <scope>NUCLEOTIDE SEQUENCE [LARGE SCALE GENOMIC DNA]</scope>
    <source>
        <strain evidence="3">PCC 7822</strain>
    </source>
</reference>
<feature type="transmembrane region" description="Helical" evidence="1">
    <location>
        <begin position="43"/>
        <end position="65"/>
    </location>
</feature>
<feature type="transmembrane region" description="Helical" evidence="1">
    <location>
        <begin position="132"/>
        <end position="152"/>
    </location>
</feature>
<dbReference type="AlphaFoldDB" id="E0U9E9"/>
<evidence type="ECO:0000313" key="3">
    <source>
        <dbReference type="Proteomes" id="UP000008206"/>
    </source>
</evidence>
<accession>E0U9E9</accession>